<dbReference type="AlphaFoldDB" id="A0A4S4MTJ0"/>
<comment type="caution">
    <text evidence="2">The sequence shown here is derived from an EMBL/GenBank/DDBJ whole genome shotgun (WGS) entry which is preliminary data.</text>
</comment>
<dbReference type="OrthoDB" id="128308at2759"/>
<organism evidence="2 3">
    <name type="scientific">Antrodiella citrinella</name>
    <dbReference type="NCBI Taxonomy" id="2447956"/>
    <lineage>
        <taxon>Eukaryota</taxon>
        <taxon>Fungi</taxon>
        <taxon>Dikarya</taxon>
        <taxon>Basidiomycota</taxon>
        <taxon>Agaricomycotina</taxon>
        <taxon>Agaricomycetes</taxon>
        <taxon>Polyporales</taxon>
        <taxon>Steccherinaceae</taxon>
        <taxon>Antrodiella</taxon>
    </lineage>
</organism>
<feature type="region of interest" description="Disordered" evidence="1">
    <location>
        <begin position="254"/>
        <end position="301"/>
    </location>
</feature>
<feature type="compositionally biased region" description="Basic and acidic residues" evidence="1">
    <location>
        <begin position="190"/>
        <end position="202"/>
    </location>
</feature>
<gene>
    <name evidence="2" type="ORF">EUX98_g4631</name>
</gene>
<reference evidence="2 3" key="1">
    <citation type="submission" date="2019-02" db="EMBL/GenBank/DDBJ databases">
        <title>Genome sequencing of the rare red list fungi Antrodiella citrinella (Flaviporus citrinellus).</title>
        <authorList>
            <person name="Buettner E."/>
            <person name="Kellner H."/>
        </authorList>
    </citation>
    <scope>NUCLEOTIDE SEQUENCE [LARGE SCALE GENOMIC DNA]</scope>
    <source>
        <strain evidence="2 3">DSM 108506</strain>
    </source>
</reference>
<accession>A0A4S4MTJ0</accession>
<evidence type="ECO:0000313" key="3">
    <source>
        <dbReference type="Proteomes" id="UP000308730"/>
    </source>
</evidence>
<proteinExistence type="predicted"/>
<feature type="region of interest" description="Disordered" evidence="1">
    <location>
        <begin position="176"/>
        <end position="223"/>
    </location>
</feature>
<evidence type="ECO:0000256" key="1">
    <source>
        <dbReference type="SAM" id="MobiDB-lite"/>
    </source>
</evidence>
<dbReference type="Proteomes" id="UP000308730">
    <property type="component" value="Unassembled WGS sequence"/>
</dbReference>
<feature type="region of interest" description="Disordered" evidence="1">
    <location>
        <begin position="381"/>
        <end position="474"/>
    </location>
</feature>
<protein>
    <submittedName>
        <fullName evidence="2">Uncharacterized protein</fullName>
    </submittedName>
</protein>
<feature type="compositionally biased region" description="Basic and acidic residues" evidence="1">
    <location>
        <begin position="381"/>
        <end position="390"/>
    </location>
</feature>
<name>A0A4S4MTJ0_9APHY</name>
<sequence length="474" mass="52507">MDPRTTSQVKYNSQVQAQAQAQAQAYMMSPDCAHMQPQPATALHNMAPMQDLQDMQESLNRSVTVVFWYKAGSEPIRLHQQVHTFPLFQLSQCSQIINELGFNASSFVDMYNPISAAWEQQVISAVRIVDSKQRVLYRVRKSLLEGLTPEECPGVQQEIAMQQRVIENMRCLSPRSSVKRSAPEPNAFHDNSHPNKYVRMDGMDAGGGSVPPESVSPTRVDPHNRGYAQLMSVQMQNPGVDVQQQQQHTYNMPHQTQVDSQPQPVNHASNASPTLESNADPDAARSPIPYHPHPPLKRWPNDYCVSEIAAGLRQMDEMISQQPSITQKVAFERVFGCRYIKSTVCRHRAVWKRADQATKDAYESMGLAEHAVWGDFVKKAEGKPSKEPAHRRQSQSQSQSQSQQQTTIHHPQPMALMAGGVQNGVPMGSQHGGLDVNGNGVGRRMDDEPVMASLGPPPPGHPGPGSLHPGPSSF</sequence>
<feature type="compositionally biased region" description="Low complexity" evidence="1">
    <location>
        <begin position="464"/>
        <end position="474"/>
    </location>
</feature>
<feature type="compositionally biased region" description="Low complexity" evidence="1">
    <location>
        <begin position="394"/>
        <end position="405"/>
    </location>
</feature>
<keyword evidence="3" id="KW-1185">Reference proteome</keyword>
<dbReference type="EMBL" id="SGPM01000118">
    <property type="protein sequence ID" value="THH29554.1"/>
    <property type="molecule type" value="Genomic_DNA"/>
</dbReference>
<evidence type="ECO:0000313" key="2">
    <source>
        <dbReference type="EMBL" id="THH29554.1"/>
    </source>
</evidence>
<feature type="compositionally biased region" description="Polar residues" evidence="1">
    <location>
        <begin position="254"/>
        <end position="277"/>
    </location>
</feature>